<proteinExistence type="predicted"/>
<evidence type="ECO:0000313" key="2">
    <source>
        <dbReference type="Proteomes" id="UP000655868"/>
    </source>
</evidence>
<name>A0A934NTY7_9NOCA</name>
<dbReference type="Proteomes" id="UP000655868">
    <property type="component" value="Unassembled WGS sequence"/>
</dbReference>
<keyword evidence="2" id="KW-1185">Reference proteome</keyword>
<organism evidence="1 2">
    <name type="scientific">Antrihabitans stalagmiti</name>
    <dbReference type="NCBI Taxonomy" id="2799499"/>
    <lineage>
        <taxon>Bacteria</taxon>
        <taxon>Bacillati</taxon>
        <taxon>Actinomycetota</taxon>
        <taxon>Actinomycetes</taxon>
        <taxon>Mycobacteriales</taxon>
        <taxon>Nocardiaceae</taxon>
        <taxon>Antrihabitans</taxon>
    </lineage>
</organism>
<gene>
    <name evidence="1" type="ORF">JGU71_20365</name>
</gene>
<evidence type="ECO:0000313" key="1">
    <source>
        <dbReference type="EMBL" id="MBJ8341243.1"/>
    </source>
</evidence>
<dbReference type="EMBL" id="JAEMNV010000007">
    <property type="protein sequence ID" value="MBJ8341243.1"/>
    <property type="molecule type" value="Genomic_DNA"/>
</dbReference>
<dbReference type="SUPFAM" id="SSF54909">
    <property type="entry name" value="Dimeric alpha+beta barrel"/>
    <property type="match status" value="1"/>
</dbReference>
<sequence length="184" mass="20902">MTQQVSSWNAVKSVAMSVFRFMVLFCGGRIQQPQRHVGGRLTFANGTTARVFRETVVRDAPTADSAVLVVEFRLRWVHGFLHRVFRWESLLNTPLFVGFPGFVSKLWLSHDEREVYRGIYQWSGAARAEAYAEALSLILRPVCVRGSVSYHVIPGEVREEFVAGREELARKRSLRFGAQSWAVA</sequence>
<reference evidence="1" key="1">
    <citation type="submission" date="2020-12" db="EMBL/GenBank/DDBJ databases">
        <title>Antrihabitans popcorni sp. nov. and Antrihabitans auranticaus sp. nov., isolated from a larva cave.</title>
        <authorList>
            <person name="Lee S.D."/>
            <person name="Kim I.S."/>
        </authorList>
    </citation>
    <scope>NUCLEOTIDE SEQUENCE</scope>
    <source>
        <strain evidence="1">YC3-6</strain>
    </source>
</reference>
<accession>A0A934NTY7</accession>
<dbReference type="RefSeq" id="WP_199706133.1">
    <property type="nucleotide sequence ID" value="NZ_JAEMNV010000007.1"/>
</dbReference>
<dbReference type="InterPro" id="IPR011008">
    <property type="entry name" value="Dimeric_a/b-barrel"/>
</dbReference>
<dbReference type="Gene3D" id="3.30.70.100">
    <property type="match status" value="1"/>
</dbReference>
<dbReference type="AlphaFoldDB" id="A0A934NTY7"/>
<protein>
    <submittedName>
        <fullName evidence="1">Uncharacterized protein</fullName>
    </submittedName>
</protein>
<comment type="caution">
    <text evidence="1">The sequence shown here is derived from an EMBL/GenBank/DDBJ whole genome shotgun (WGS) entry which is preliminary data.</text>
</comment>